<dbReference type="Pfam" id="PF13306">
    <property type="entry name" value="LRR_5"/>
    <property type="match status" value="3"/>
</dbReference>
<dbReference type="SUPFAM" id="SSF52058">
    <property type="entry name" value="L domain-like"/>
    <property type="match status" value="2"/>
</dbReference>
<evidence type="ECO:0000313" key="3">
    <source>
        <dbReference type="Proteomes" id="UP000595897"/>
    </source>
</evidence>
<dbReference type="EMBL" id="AP024169">
    <property type="protein sequence ID" value="BCN28913.1"/>
    <property type="molecule type" value="Genomic_DNA"/>
</dbReference>
<organism evidence="2 3">
    <name type="scientific">Anaeromicropila herbilytica</name>
    <dbReference type="NCBI Taxonomy" id="2785025"/>
    <lineage>
        <taxon>Bacteria</taxon>
        <taxon>Bacillati</taxon>
        <taxon>Bacillota</taxon>
        <taxon>Clostridia</taxon>
        <taxon>Lachnospirales</taxon>
        <taxon>Lachnospiraceae</taxon>
        <taxon>Anaeromicropila</taxon>
    </lineage>
</organism>
<sequence>MKKKKKQVFAVLLAALILIVSTYGNTPIIHASKQNFDIRNGVLVKYNGSGGAVSIPSTVKSIGKEAFASSDITSVNIPNSVTYIGENSFMSCPKLKKIVIPSSVQKIDIQAFCNDKNLEQVQINNKEIVMDRDVFEGTKWLKNHTEEYVILNGNLIHYNGTDSLIEIPNQVRVICGGVFTLTELKKVTIPESVKIIGSNAFDGQTKLMSVIMNNSVEKIGDYAFYQCESLKNIKLPTSLITIGDQAFYDAGLTSITLPESVKKVGFSSFAGCEKLIEVNIPKSVKNIAEDAFRGSAFVDESTNEFFMINHMLLKYNGTNKDVVIPEGVTKIMSMAFYNTKLTTVKMPNTITEVGSMAFASCNNLKSITLSNSLTSIHSAAFKGCVKLSNIDLPKKLKIIGDSVFENSGLRTIKLPEGLTTIEDYAFACNNLQQISIPKTVKHLGDSFNGGKMKKLILQEGIKALPYLTDVYCFVIPNSVIQIDKTYRKNNNLYTFICKKSSYAYKYAERYHIKYNVIK</sequence>
<reference evidence="2 3" key="1">
    <citation type="submission" date="2020-11" db="EMBL/GenBank/DDBJ databases">
        <title>Draft genome sequencing of a Lachnospiraceae strain isolated from anoxic soil subjected to BSD treatment.</title>
        <authorList>
            <person name="Uek A."/>
            <person name="Tonouchi A."/>
        </authorList>
    </citation>
    <scope>NUCLEOTIDE SEQUENCE [LARGE SCALE GENOMIC DNA]</scope>
    <source>
        <strain evidence="2 3">TB5</strain>
    </source>
</reference>
<evidence type="ECO:0008006" key="4">
    <source>
        <dbReference type="Google" id="ProtNLM"/>
    </source>
</evidence>
<protein>
    <recommendedName>
        <fullName evidence="4">Leucine-rich repeat domain-containing protein</fullName>
    </recommendedName>
</protein>
<evidence type="ECO:0000313" key="2">
    <source>
        <dbReference type="EMBL" id="BCN28913.1"/>
    </source>
</evidence>
<keyword evidence="3" id="KW-1185">Reference proteome</keyword>
<keyword evidence="1" id="KW-0732">Signal</keyword>
<dbReference type="RefSeq" id="WP_271714216.1">
    <property type="nucleotide sequence ID" value="NZ_AP024169.1"/>
</dbReference>
<feature type="chain" id="PRO_5039650270" description="Leucine-rich repeat domain-containing protein" evidence="1">
    <location>
        <begin position="25"/>
        <end position="518"/>
    </location>
</feature>
<accession>A0A7R7ICG1</accession>
<dbReference type="Proteomes" id="UP000595897">
    <property type="component" value="Chromosome"/>
</dbReference>
<dbReference type="PANTHER" id="PTHR45661:SF3">
    <property type="entry name" value="IG-LIKE DOMAIN-CONTAINING PROTEIN"/>
    <property type="match status" value="1"/>
</dbReference>
<name>A0A7R7ICG1_9FIRM</name>
<feature type="signal peptide" evidence="1">
    <location>
        <begin position="1"/>
        <end position="24"/>
    </location>
</feature>
<dbReference type="AlphaFoldDB" id="A0A7R7ICG1"/>
<dbReference type="InterPro" id="IPR026906">
    <property type="entry name" value="LRR_5"/>
</dbReference>
<dbReference type="InterPro" id="IPR053139">
    <property type="entry name" value="Surface_bspA-like"/>
</dbReference>
<dbReference type="KEGG" id="ahb:bsdtb5_02080"/>
<dbReference type="PANTHER" id="PTHR45661">
    <property type="entry name" value="SURFACE ANTIGEN"/>
    <property type="match status" value="1"/>
</dbReference>
<proteinExistence type="predicted"/>
<gene>
    <name evidence="2" type="ORF">bsdtb5_02080</name>
</gene>
<dbReference type="Gene3D" id="3.80.10.10">
    <property type="entry name" value="Ribonuclease Inhibitor"/>
    <property type="match status" value="3"/>
</dbReference>
<dbReference type="InterPro" id="IPR032675">
    <property type="entry name" value="LRR_dom_sf"/>
</dbReference>
<evidence type="ECO:0000256" key="1">
    <source>
        <dbReference type="SAM" id="SignalP"/>
    </source>
</evidence>